<dbReference type="EMBL" id="JAWZYT010007256">
    <property type="protein sequence ID" value="KAK4286875.1"/>
    <property type="molecule type" value="Genomic_DNA"/>
</dbReference>
<dbReference type="AlphaFoldDB" id="A0AAE1NBC6"/>
<accession>A0AAE1NBC6</accession>
<dbReference type="Proteomes" id="UP001292094">
    <property type="component" value="Unassembled WGS sequence"/>
</dbReference>
<feature type="compositionally biased region" description="Low complexity" evidence="1">
    <location>
        <begin position="85"/>
        <end position="112"/>
    </location>
</feature>
<feature type="region of interest" description="Disordered" evidence="1">
    <location>
        <begin position="83"/>
        <end position="112"/>
    </location>
</feature>
<protein>
    <submittedName>
        <fullName evidence="2">Uncharacterized protein</fullName>
    </submittedName>
</protein>
<evidence type="ECO:0000313" key="2">
    <source>
        <dbReference type="EMBL" id="KAK4286875.1"/>
    </source>
</evidence>
<name>A0AAE1NBC6_9EUCA</name>
<keyword evidence="3" id="KW-1185">Reference proteome</keyword>
<gene>
    <name evidence="2" type="ORF">Pmani_040038</name>
</gene>
<comment type="caution">
    <text evidence="2">The sequence shown here is derived from an EMBL/GenBank/DDBJ whole genome shotgun (WGS) entry which is preliminary data.</text>
</comment>
<proteinExistence type="predicted"/>
<reference evidence="2" key="1">
    <citation type="submission" date="2023-11" db="EMBL/GenBank/DDBJ databases">
        <title>Genome assemblies of two species of porcelain crab, Petrolisthes cinctipes and Petrolisthes manimaculis (Anomura: Porcellanidae).</title>
        <authorList>
            <person name="Angst P."/>
        </authorList>
    </citation>
    <scope>NUCLEOTIDE SEQUENCE</scope>
    <source>
        <strain evidence="2">PB745_02</strain>
        <tissue evidence="2">Gill</tissue>
    </source>
</reference>
<evidence type="ECO:0000313" key="3">
    <source>
        <dbReference type="Proteomes" id="UP001292094"/>
    </source>
</evidence>
<evidence type="ECO:0000256" key="1">
    <source>
        <dbReference type="SAM" id="MobiDB-lite"/>
    </source>
</evidence>
<organism evidence="2 3">
    <name type="scientific">Petrolisthes manimaculis</name>
    <dbReference type="NCBI Taxonomy" id="1843537"/>
    <lineage>
        <taxon>Eukaryota</taxon>
        <taxon>Metazoa</taxon>
        <taxon>Ecdysozoa</taxon>
        <taxon>Arthropoda</taxon>
        <taxon>Crustacea</taxon>
        <taxon>Multicrustacea</taxon>
        <taxon>Malacostraca</taxon>
        <taxon>Eumalacostraca</taxon>
        <taxon>Eucarida</taxon>
        <taxon>Decapoda</taxon>
        <taxon>Pleocyemata</taxon>
        <taxon>Anomura</taxon>
        <taxon>Galatheoidea</taxon>
        <taxon>Porcellanidae</taxon>
        <taxon>Petrolisthes</taxon>
    </lineage>
</organism>
<sequence>MYPSNLEEKIYRLQYFFVGSGPRAQPKTIVWENDLGIHSGDMLAGWLAEGDNSTAPSTILPSYPPSSPYNLWGQVEATILGGRPTLSTTTSTTTTITATSTTTTTTTTTSPP</sequence>